<dbReference type="RefSeq" id="WP_143095357.1">
    <property type="nucleotide sequence ID" value="NZ_FMJB01000064.1"/>
</dbReference>
<gene>
    <name evidence="3" type="ORF">KARMA_3703</name>
</gene>
<dbReference type="EMBL" id="FMJB01000064">
    <property type="protein sequence ID" value="SCM69464.1"/>
    <property type="molecule type" value="Genomic_DNA"/>
</dbReference>
<name>A0A1M4N604_9RHOB</name>
<reference evidence="4" key="1">
    <citation type="submission" date="2016-09" db="EMBL/GenBank/DDBJ databases">
        <authorList>
            <person name="Wibberg D."/>
        </authorList>
    </citation>
    <scope>NUCLEOTIDE SEQUENCE [LARGE SCALE GENOMIC DNA]</scope>
</reference>
<accession>A0A1M4N604</accession>
<proteinExistence type="predicted"/>
<dbReference type="AlphaFoldDB" id="A0A1M4N604"/>
<comment type="subcellular location">
    <subcellularLocation>
        <location evidence="1">Bacterial flagellum basal body</location>
    </subcellularLocation>
</comment>
<evidence type="ECO:0000256" key="1">
    <source>
        <dbReference type="ARBA" id="ARBA00004117"/>
    </source>
</evidence>
<feature type="domain" description="Flagellar basal body rod protein N-terminal" evidence="2">
    <location>
        <begin position="10"/>
        <end position="38"/>
    </location>
</feature>
<dbReference type="Pfam" id="PF00460">
    <property type="entry name" value="Flg_bb_rod"/>
    <property type="match status" value="1"/>
</dbReference>
<protein>
    <recommendedName>
        <fullName evidence="2">Flagellar basal body rod protein N-terminal domain-containing protein</fullName>
    </recommendedName>
</protein>
<evidence type="ECO:0000259" key="2">
    <source>
        <dbReference type="Pfam" id="PF00460"/>
    </source>
</evidence>
<evidence type="ECO:0000313" key="4">
    <source>
        <dbReference type="Proteomes" id="UP000184085"/>
    </source>
</evidence>
<keyword evidence="4" id="KW-1185">Reference proteome</keyword>
<organism evidence="3 4">
    <name type="scientific">Donghicola eburneus</name>
    <dbReference type="NCBI Taxonomy" id="393278"/>
    <lineage>
        <taxon>Bacteria</taxon>
        <taxon>Pseudomonadati</taxon>
        <taxon>Pseudomonadota</taxon>
        <taxon>Alphaproteobacteria</taxon>
        <taxon>Rhodobacterales</taxon>
        <taxon>Roseobacteraceae</taxon>
        <taxon>Donghicola</taxon>
    </lineage>
</organism>
<sequence length="121" mass="13162">MFENIGIFKVATGMMSHASARQNVTATNISNAETPGYTAQKVRDFDLETPRAPMAMHASRGGHLDAFATANANGFDRFDTDQPVDLENELLSAAKTQSDHQRAVSVYRSTLGILRTSLGKM</sequence>
<dbReference type="InterPro" id="IPR001444">
    <property type="entry name" value="Flag_bb_rod_N"/>
</dbReference>
<evidence type="ECO:0000313" key="3">
    <source>
        <dbReference type="EMBL" id="SCM69464.1"/>
    </source>
</evidence>
<dbReference type="GO" id="GO:0009425">
    <property type="term" value="C:bacterial-type flagellum basal body"/>
    <property type="evidence" value="ECO:0007669"/>
    <property type="project" value="UniProtKB-SubCell"/>
</dbReference>
<dbReference type="Proteomes" id="UP000184085">
    <property type="component" value="Unassembled WGS sequence"/>
</dbReference>